<sequence length="181" mass="18078">MGIAIGLIELKSLARGVMVADGCLKAAPVSVKIRTTCPGKSLIILSGEISAVNSAVEYGLNNGGITVISSLVLGNIHLGVLPALVGIAEVTTKGALGVIETFSVTAAIKAADTAAKAAVVELLDIRPAYGLGGKGVVILTGGVGAVKAAVNAATLPLKEEGELVDAVVIPSPHPELWDQLA</sequence>
<dbReference type="PANTHER" id="PTHR33941">
    <property type="entry name" value="PROPANEDIOL UTILIZATION PROTEIN PDUA"/>
    <property type="match status" value="1"/>
</dbReference>
<feature type="domain" description="BMC" evidence="4">
    <location>
        <begin position="95"/>
        <end position="181"/>
    </location>
</feature>
<dbReference type="PROSITE" id="PS51930">
    <property type="entry name" value="BMC_2"/>
    <property type="match status" value="2"/>
</dbReference>
<evidence type="ECO:0000259" key="4">
    <source>
        <dbReference type="PROSITE" id="PS51930"/>
    </source>
</evidence>
<name>A0A6I5ZTK5_9FIRM</name>
<dbReference type="SUPFAM" id="SSF143414">
    <property type="entry name" value="CcmK-like"/>
    <property type="match status" value="2"/>
</dbReference>
<organism evidence="5 6">
    <name type="scientific">Neomoorella glycerini</name>
    <dbReference type="NCBI Taxonomy" id="55779"/>
    <lineage>
        <taxon>Bacteria</taxon>
        <taxon>Bacillati</taxon>
        <taxon>Bacillota</taxon>
        <taxon>Clostridia</taxon>
        <taxon>Neomoorellales</taxon>
        <taxon>Neomoorellaceae</taxon>
        <taxon>Neomoorella</taxon>
    </lineage>
</organism>
<dbReference type="AlphaFoldDB" id="A0A6I5ZTK5"/>
<dbReference type="PIRSF" id="PIRSF034834">
    <property type="entry name" value="PduT"/>
    <property type="match status" value="1"/>
</dbReference>
<evidence type="ECO:0000256" key="1">
    <source>
        <dbReference type="ARBA" id="ARBA00024322"/>
    </source>
</evidence>
<dbReference type="InterPro" id="IPR050575">
    <property type="entry name" value="BMC_shell"/>
</dbReference>
<dbReference type="RefSeq" id="WP_156274539.1">
    <property type="nucleotide sequence ID" value="NZ_CP046244.1"/>
</dbReference>
<proteinExistence type="inferred from homology"/>
<dbReference type="Gene3D" id="3.30.70.1710">
    <property type="match status" value="2"/>
</dbReference>
<reference evidence="5 6" key="1">
    <citation type="submission" date="2019-11" db="EMBL/GenBank/DDBJ databases">
        <title>Genome sequence of Moorella glycerini DSM11254.</title>
        <authorList>
            <person name="Poehlein A."/>
            <person name="Boeer T."/>
            <person name="Daniel R."/>
        </authorList>
    </citation>
    <scope>NUCLEOTIDE SEQUENCE [LARGE SCALE GENOMIC DNA]</scope>
    <source>
        <strain evidence="5 6">DSM 11254</strain>
    </source>
</reference>
<evidence type="ECO:0000313" key="6">
    <source>
        <dbReference type="Proteomes" id="UP000425916"/>
    </source>
</evidence>
<dbReference type="OrthoDB" id="9791973at2"/>
<dbReference type="SMART" id="SM00877">
    <property type="entry name" value="BMC"/>
    <property type="match status" value="2"/>
</dbReference>
<dbReference type="Pfam" id="PF00936">
    <property type="entry name" value="BMC"/>
    <property type="match status" value="2"/>
</dbReference>
<feature type="domain" description="BMC" evidence="4">
    <location>
        <begin position="4"/>
        <end position="85"/>
    </location>
</feature>
<dbReference type="InterPro" id="IPR037233">
    <property type="entry name" value="CcmK-like_sf"/>
</dbReference>
<protein>
    <submittedName>
        <fullName evidence="5">BMC domain protein</fullName>
    </submittedName>
</protein>
<keyword evidence="6" id="KW-1185">Reference proteome</keyword>
<dbReference type="Proteomes" id="UP000425916">
    <property type="component" value="Chromosome"/>
</dbReference>
<keyword evidence="2" id="KW-1283">Bacterial microcompartment</keyword>
<evidence type="ECO:0000313" key="5">
    <source>
        <dbReference type="EMBL" id="QGP93254.1"/>
    </source>
</evidence>
<dbReference type="GO" id="GO:0031469">
    <property type="term" value="C:bacterial microcompartment"/>
    <property type="evidence" value="ECO:0007669"/>
    <property type="project" value="UniProtKB-SubCell"/>
</dbReference>
<dbReference type="PANTHER" id="PTHR33941:SF11">
    <property type="entry name" value="BACTERIAL MICROCOMPARTMENT SHELL PROTEIN PDUJ"/>
    <property type="match status" value="1"/>
</dbReference>
<dbReference type="InterPro" id="IPR011238">
    <property type="entry name" value="Micro_shell_prot_PduT"/>
</dbReference>
<dbReference type="InterPro" id="IPR000249">
    <property type="entry name" value="BMC_dom"/>
</dbReference>
<gene>
    <name evidence="5" type="ORF">MGLY_26610</name>
</gene>
<dbReference type="CDD" id="cd07053">
    <property type="entry name" value="BMC_PduT_repeat1"/>
    <property type="match status" value="1"/>
</dbReference>
<dbReference type="EMBL" id="CP046244">
    <property type="protein sequence ID" value="QGP93254.1"/>
    <property type="molecule type" value="Genomic_DNA"/>
</dbReference>
<evidence type="ECO:0000256" key="2">
    <source>
        <dbReference type="ARBA" id="ARBA00024446"/>
    </source>
</evidence>
<comment type="subcellular location">
    <subcellularLocation>
        <location evidence="1">Bacterial microcompartment</location>
    </subcellularLocation>
</comment>
<accession>A0A6I5ZTK5</accession>
<evidence type="ECO:0000256" key="3">
    <source>
        <dbReference type="PROSITE-ProRule" id="PRU01278"/>
    </source>
</evidence>
<dbReference type="CDD" id="cd07054">
    <property type="entry name" value="BMC_PduT_repeat2"/>
    <property type="match status" value="1"/>
</dbReference>
<dbReference type="InterPro" id="IPR044872">
    <property type="entry name" value="CcmK/CsoS1_BMC"/>
</dbReference>
<comment type="similarity">
    <text evidence="3">Belongs to the bacterial microcompartments protein family.</text>
</comment>